<comment type="similarity">
    <text evidence="2 5">Belongs to the RxLR effector family.</text>
</comment>
<dbReference type="PROSITE" id="PS51257">
    <property type="entry name" value="PROKAR_LIPOPROTEIN"/>
    <property type="match status" value="1"/>
</dbReference>
<evidence type="ECO:0000256" key="6">
    <source>
        <dbReference type="SAM" id="MobiDB-lite"/>
    </source>
</evidence>
<dbReference type="VEuPathDB" id="FungiDB:PC110_g17243"/>
<sequence>MRLGYLLLVAIAGLLACGDAGVAVSESKSLKLTAHGNLAAREHVGDLTVNCNNKRALRIQSGLEAEDSSDDPASTKGLADSDDEEERDLIISTMDRPKYWRWFRAGMTPYDVQQVLGLTGVRRLWKPIKRRVYKGYVVFYTEKCHEEKYRDFCKKHADT</sequence>
<reference evidence="11" key="2">
    <citation type="submission" date="2018-05" db="EMBL/GenBank/DDBJ databases">
        <title>Effector identification in a new, highly contiguous assembly of the strawberry crown rot pathogen Phytophthora cactorum.</title>
        <authorList>
            <person name="Armitage A.D."/>
            <person name="Nellist C.F."/>
            <person name="Bates H."/>
            <person name="Vickerstaff R.J."/>
            <person name="Harrison R.J."/>
        </authorList>
    </citation>
    <scope>NUCLEOTIDE SEQUENCE</scope>
    <source>
        <strain evidence="7">15-7</strain>
        <strain evidence="8">4032</strain>
        <strain evidence="9">4040</strain>
        <strain evidence="10">P415</strain>
        <strain evidence="11">P421</strain>
    </source>
</reference>
<dbReference type="Proteomes" id="UP000774804">
    <property type="component" value="Unassembled WGS sequence"/>
</dbReference>
<evidence type="ECO:0000313" key="8">
    <source>
        <dbReference type="EMBL" id="KAG2922631.1"/>
    </source>
</evidence>
<dbReference type="GO" id="GO:0005576">
    <property type="term" value="C:extracellular region"/>
    <property type="evidence" value="ECO:0007669"/>
    <property type="project" value="UniProtKB-SubCell"/>
</dbReference>
<dbReference type="Proteomes" id="UP000697107">
    <property type="component" value="Unassembled WGS sequence"/>
</dbReference>
<gene>
    <name evidence="12" type="ORF">PC110_g17243</name>
    <name evidence="7" type="ORF">PC113_g9429</name>
    <name evidence="8" type="ORF">PC115_g9178</name>
    <name evidence="9" type="ORF">PC117_g8668</name>
    <name evidence="10" type="ORF">PC118_g8483</name>
    <name evidence="11" type="ORF">PC129_g7262</name>
</gene>
<evidence type="ECO:0000313" key="12">
    <source>
        <dbReference type="EMBL" id="RAW26341.1"/>
    </source>
</evidence>
<dbReference type="EMBL" id="RCMI01000248">
    <property type="protein sequence ID" value="KAG2922631.1"/>
    <property type="molecule type" value="Genomic_DNA"/>
</dbReference>
<accession>A0A329RPL5</accession>
<evidence type="ECO:0000256" key="3">
    <source>
        <dbReference type="ARBA" id="ARBA00022525"/>
    </source>
</evidence>
<comment type="function">
    <text evidence="5">Effector that suppresses plant defense responses during pathogen infection.</text>
</comment>
<comment type="domain">
    <text evidence="5">The RxLR-dEER motif acts to carry the protein into the host cell cytoplasm through binding to cell surface phosphatidylinositol-3-phosphate.</text>
</comment>
<feature type="region of interest" description="Disordered" evidence="6">
    <location>
        <begin position="62"/>
        <end position="85"/>
    </location>
</feature>
<proteinExistence type="inferred from homology"/>
<dbReference type="EMBL" id="MJFZ01000659">
    <property type="protein sequence ID" value="RAW26341.1"/>
    <property type="molecule type" value="Genomic_DNA"/>
</dbReference>
<feature type="signal peptide" evidence="5">
    <location>
        <begin position="1"/>
        <end position="20"/>
    </location>
</feature>
<name>A0A329RPL5_9STRA</name>
<evidence type="ECO:0000313" key="13">
    <source>
        <dbReference type="Proteomes" id="UP000251314"/>
    </source>
</evidence>
<evidence type="ECO:0000256" key="4">
    <source>
        <dbReference type="ARBA" id="ARBA00022729"/>
    </source>
</evidence>
<dbReference type="Proteomes" id="UP000735874">
    <property type="component" value="Unassembled WGS sequence"/>
</dbReference>
<dbReference type="Proteomes" id="UP000760860">
    <property type="component" value="Unassembled WGS sequence"/>
</dbReference>
<dbReference type="InterPro" id="IPR031825">
    <property type="entry name" value="RXLR"/>
</dbReference>
<dbReference type="AlphaFoldDB" id="A0A329RPL5"/>
<dbReference type="Proteomes" id="UP000251314">
    <property type="component" value="Unassembled WGS sequence"/>
</dbReference>
<comment type="caution">
    <text evidence="12">The sequence shown here is derived from an EMBL/GenBank/DDBJ whole genome shotgun (WGS) entry which is preliminary data.</text>
</comment>
<organism evidence="12 13">
    <name type="scientific">Phytophthora cactorum</name>
    <dbReference type="NCBI Taxonomy" id="29920"/>
    <lineage>
        <taxon>Eukaryota</taxon>
        <taxon>Sar</taxon>
        <taxon>Stramenopiles</taxon>
        <taxon>Oomycota</taxon>
        <taxon>Peronosporomycetes</taxon>
        <taxon>Peronosporales</taxon>
        <taxon>Peronosporaceae</taxon>
        <taxon>Phytophthora</taxon>
    </lineage>
</organism>
<keyword evidence="3 5" id="KW-0964">Secreted</keyword>
<reference evidence="12 13" key="1">
    <citation type="submission" date="2018-01" db="EMBL/GenBank/DDBJ databases">
        <title>Draft genome of the strawberry crown rot pathogen Phytophthora cactorum.</title>
        <authorList>
            <person name="Armitage A.D."/>
            <person name="Lysoe E."/>
            <person name="Nellist C.F."/>
            <person name="Harrison R.J."/>
            <person name="Brurberg M.B."/>
        </authorList>
    </citation>
    <scope>NUCLEOTIDE SEQUENCE [LARGE SCALE GENOMIC DNA]</scope>
    <source>
        <strain evidence="12 13">10300</strain>
    </source>
</reference>
<evidence type="ECO:0000313" key="10">
    <source>
        <dbReference type="EMBL" id="KAG2985158.1"/>
    </source>
</evidence>
<dbReference type="EMBL" id="RCMG01000236">
    <property type="protein sequence ID" value="KAG2858869.1"/>
    <property type="molecule type" value="Genomic_DNA"/>
</dbReference>
<keyword evidence="13" id="KW-1185">Reference proteome</keyword>
<dbReference type="EMBL" id="RCMV01000197">
    <property type="protein sequence ID" value="KAG3222030.1"/>
    <property type="molecule type" value="Genomic_DNA"/>
</dbReference>
<evidence type="ECO:0000313" key="11">
    <source>
        <dbReference type="EMBL" id="KAG3222030.1"/>
    </source>
</evidence>
<keyword evidence="4 5" id="KW-0732">Signal</keyword>
<dbReference type="Proteomes" id="UP000736787">
    <property type="component" value="Unassembled WGS sequence"/>
</dbReference>
<protein>
    <recommendedName>
        <fullName evidence="5">RxLR effector protein</fullName>
    </recommendedName>
</protein>
<evidence type="ECO:0000313" key="9">
    <source>
        <dbReference type="EMBL" id="KAG2945185.1"/>
    </source>
</evidence>
<evidence type="ECO:0000256" key="5">
    <source>
        <dbReference type="RuleBase" id="RU367124"/>
    </source>
</evidence>
<evidence type="ECO:0000313" key="7">
    <source>
        <dbReference type="EMBL" id="KAG2858869.1"/>
    </source>
</evidence>
<evidence type="ECO:0000256" key="2">
    <source>
        <dbReference type="ARBA" id="ARBA00010400"/>
    </source>
</evidence>
<dbReference type="OrthoDB" id="117887at2759"/>
<dbReference type="EMBL" id="RCMK01000190">
    <property type="protein sequence ID" value="KAG2945185.1"/>
    <property type="molecule type" value="Genomic_DNA"/>
</dbReference>
<dbReference type="EMBL" id="RCML01000218">
    <property type="protein sequence ID" value="KAG2985158.1"/>
    <property type="molecule type" value="Genomic_DNA"/>
</dbReference>
<comment type="subcellular location">
    <subcellularLocation>
        <location evidence="1 5">Secreted</location>
    </subcellularLocation>
</comment>
<evidence type="ECO:0000256" key="1">
    <source>
        <dbReference type="ARBA" id="ARBA00004613"/>
    </source>
</evidence>
<dbReference type="Pfam" id="PF16810">
    <property type="entry name" value="RXLR"/>
    <property type="match status" value="1"/>
</dbReference>
<feature type="chain" id="PRO_5040518947" description="RxLR effector protein" evidence="5">
    <location>
        <begin position="21"/>
        <end position="159"/>
    </location>
</feature>